<sequence>MWCLEMFSGSLYFSSFEDYKNFRWFSGLLTDDLGEIPDGGVTNEGFVKFNTRLQLQWPINSPFLENPIPFFAALVHIRTKGNGYQQSHVGSIIKAMPLSAERF</sequence>
<comment type="caution">
    <text evidence="1">The sequence shown here is derived from an EMBL/GenBank/DDBJ whole genome shotgun (WGS) entry which is preliminary data.</text>
</comment>
<organism evidence="1 2">
    <name type="scientific">Penicillium concentricum</name>
    <dbReference type="NCBI Taxonomy" id="293559"/>
    <lineage>
        <taxon>Eukaryota</taxon>
        <taxon>Fungi</taxon>
        <taxon>Dikarya</taxon>
        <taxon>Ascomycota</taxon>
        <taxon>Pezizomycotina</taxon>
        <taxon>Eurotiomycetes</taxon>
        <taxon>Eurotiomycetidae</taxon>
        <taxon>Eurotiales</taxon>
        <taxon>Aspergillaceae</taxon>
        <taxon>Penicillium</taxon>
    </lineage>
</organism>
<evidence type="ECO:0000313" key="2">
    <source>
        <dbReference type="Proteomes" id="UP001147752"/>
    </source>
</evidence>
<dbReference type="RefSeq" id="XP_056578413.1">
    <property type="nucleotide sequence ID" value="XM_056722163.1"/>
</dbReference>
<dbReference type="GeneID" id="81461346"/>
<gene>
    <name evidence="1" type="ORF">N7517_004433</name>
</gene>
<reference evidence="1" key="1">
    <citation type="submission" date="2022-12" db="EMBL/GenBank/DDBJ databases">
        <authorList>
            <person name="Petersen C."/>
        </authorList>
    </citation>
    <scope>NUCLEOTIDE SEQUENCE</scope>
    <source>
        <strain evidence="1">IBT 3081</strain>
    </source>
</reference>
<proteinExistence type="predicted"/>
<dbReference type="Proteomes" id="UP001147752">
    <property type="component" value="Unassembled WGS sequence"/>
</dbReference>
<reference evidence="1" key="2">
    <citation type="journal article" date="2023" name="IMA Fungus">
        <title>Comparative genomic study of the Penicillium genus elucidates a diverse pangenome and 15 lateral gene transfer events.</title>
        <authorList>
            <person name="Petersen C."/>
            <person name="Sorensen T."/>
            <person name="Nielsen M.R."/>
            <person name="Sondergaard T.E."/>
            <person name="Sorensen J.L."/>
            <person name="Fitzpatrick D.A."/>
            <person name="Frisvad J.C."/>
            <person name="Nielsen K.L."/>
        </authorList>
    </citation>
    <scope>NUCLEOTIDE SEQUENCE</scope>
    <source>
        <strain evidence="1">IBT 3081</strain>
    </source>
</reference>
<name>A0A9W9S5I3_9EURO</name>
<dbReference type="EMBL" id="JAPZBT010000002">
    <property type="protein sequence ID" value="KAJ5372427.1"/>
    <property type="molecule type" value="Genomic_DNA"/>
</dbReference>
<evidence type="ECO:0000313" key="1">
    <source>
        <dbReference type="EMBL" id="KAJ5372427.1"/>
    </source>
</evidence>
<keyword evidence="2" id="KW-1185">Reference proteome</keyword>
<dbReference type="AlphaFoldDB" id="A0A9W9S5I3"/>
<protein>
    <submittedName>
        <fullName evidence="1">Uncharacterized protein</fullName>
    </submittedName>
</protein>
<dbReference type="OrthoDB" id="3182339at2759"/>
<accession>A0A9W9S5I3</accession>